<sequence length="739" mass="79967">MRLPTMHVLHARTLRARFARAFGALLALATLNMGAYYWGARQRTRVFNVLHASIGRHSALTEARTELEDHYKRVKVVSDLMGVEGMSATTAERQGTVRAINGIRDRLAEVAATAAADHDDDLVDSGLADALIPGVKARVDSLTASWTRFYLMQARDPAVAISEVAVTAEPLAQRLLGTDLPAAIRAQHRRVDLASAEFVRTDRASSAVMWAILALSGLCGFALSYVLSRDLLGAIGALKVGVDRFGAGELAYRVAVRKCEELHEVGESLNAMAGRLAQARLDLEARNQELAHLAFRDSLTLLANRALFRDRVERALGQPDGPQDVFVLFIDLDDFKSINDTLGHASGDRLLVDVASRLLNATRGIDTVARLGGDEFAILLGQVHDVHDAVLVAERVIAAMRTPFALGTRLVHVGASVGIASGRDGADAEELLRNADVAMYRAKASGKGRHTVFEPAMHAALLDRVELEAELRDALRREELTVSYQPIVELATGRVTGFEALARWTHARRGIVPPGVFVPLAEETGAILPLGRWVLARACSEAVRWRADAPDAPPVGVSVNVSGRQVEDPSFVDDLRAVLTATGLEPSSLTLEITESVIMRDSETTLRFLREVKSLGVRVAIDDFGTGYSSLAYLQRFPVDVLKIDKAFVDQVAQGGNDAAIARTIVSLAETLGLRTVAEGIERPDQHAGLRLLGCQLGQGFHYARPLGAHDAAAFLRQRRGGEGVAEETTLRRRGGLRA</sequence>
<dbReference type="InterPro" id="IPR029787">
    <property type="entry name" value="Nucleotide_cyclase"/>
</dbReference>
<dbReference type="RefSeq" id="WP_025409999.1">
    <property type="nucleotide sequence ID" value="NZ_CP007128.1"/>
</dbReference>
<dbReference type="Pfam" id="PF00563">
    <property type="entry name" value="EAL"/>
    <property type="match status" value="1"/>
</dbReference>
<dbReference type="Proteomes" id="UP000019151">
    <property type="component" value="Chromosome"/>
</dbReference>
<protein>
    <submittedName>
        <fullName evidence="5">Diguanylate cyclase</fullName>
    </submittedName>
</protein>
<organism evidence="5 6">
    <name type="scientific">Gemmatirosa kalamazoonensis</name>
    <dbReference type="NCBI Taxonomy" id="861299"/>
    <lineage>
        <taxon>Bacteria</taxon>
        <taxon>Pseudomonadati</taxon>
        <taxon>Gemmatimonadota</taxon>
        <taxon>Gemmatimonadia</taxon>
        <taxon>Gemmatimonadales</taxon>
        <taxon>Gemmatimonadaceae</taxon>
        <taxon>Gemmatirosa</taxon>
    </lineage>
</organism>
<dbReference type="STRING" id="861299.J421_0926"/>
<dbReference type="CDD" id="cd06225">
    <property type="entry name" value="HAMP"/>
    <property type="match status" value="1"/>
</dbReference>
<evidence type="ECO:0000259" key="4">
    <source>
        <dbReference type="PROSITE" id="PS50887"/>
    </source>
</evidence>
<dbReference type="Gene3D" id="3.30.70.270">
    <property type="match status" value="1"/>
</dbReference>
<dbReference type="SUPFAM" id="SSF55073">
    <property type="entry name" value="Nucleotide cyclase"/>
    <property type="match status" value="1"/>
</dbReference>
<name>W0RGD9_9BACT</name>
<keyword evidence="1" id="KW-1133">Transmembrane helix</keyword>
<accession>W0RGD9</accession>
<dbReference type="PROSITE" id="PS50883">
    <property type="entry name" value="EAL"/>
    <property type="match status" value="1"/>
</dbReference>
<dbReference type="InterPro" id="IPR052155">
    <property type="entry name" value="Biofilm_reg_signaling"/>
</dbReference>
<dbReference type="GO" id="GO:0016020">
    <property type="term" value="C:membrane"/>
    <property type="evidence" value="ECO:0007669"/>
    <property type="project" value="InterPro"/>
</dbReference>
<evidence type="ECO:0000313" key="5">
    <source>
        <dbReference type="EMBL" id="AHG88463.1"/>
    </source>
</evidence>
<feature type="transmembrane region" description="Helical" evidence="1">
    <location>
        <begin position="21"/>
        <end position="39"/>
    </location>
</feature>
<evidence type="ECO:0000256" key="1">
    <source>
        <dbReference type="SAM" id="Phobius"/>
    </source>
</evidence>
<feature type="domain" description="EAL" evidence="2">
    <location>
        <begin position="464"/>
        <end position="720"/>
    </location>
</feature>
<dbReference type="Pfam" id="PF00672">
    <property type="entry name" value="HAMP"/>
    <property type="match status" value="1"/>
</dbReference>
<dbReference type="KEGG" id="gba:J421_0926"/>
<feature type="domain" description="HAMP" evidence="3">
    <location>
        <begin position="229"/>
        <end position="281"/>
    </location>
</feature>
<keyword evidence="1" id="KW-0812">Transmembrane</keyword>
<dbReference type="SMART" id="SM00052">
    <property type="entry name" value="EAL"/>
    <property type="match status" value="1"/>
</dbReference>
<evidence type="ECO:0000313" key="6">
    <source>
        <dbReference type="Proteomes" id="UP000019151"/>
    </source>
</evidence>
<reference evidence="5 6" key="1">
    <citation type="journal article" date="2014" name="Genome Announc.">
        <title>Genome Sequence and Methylome of Soil Bacterium Gemmatirosa kalamazoonensis KBS708T, a Member of the Rarely Cultivated Gemmatimonadetes Phylum.</title>
        <authorList>
            <person name="Debruyn J.M."/>
            <person name="Radosevich M."/>
            <person name="Wommack K.E."/>
            <person name="Polson S.W."/>
            <person name="Hauser L.J."/>
            <person name="Fawaz M.N."/>
            <person name="Korlach J."/>
            <person name="Tsai Y.C."/>
        </authorList>
    </citation>
    <scope>NUCLEOTIDE SEQUENCE [LARGE SCALE GENOMIC DNA]</scope>
    <source>
        <strain evidence="5 6">KBS708</strain>
    </source>
</reference>
<proteinExistence type="predicted"/>
<dbReference type="InterPro" id="IPR003660">
    <property type="entry name" value="HAMP_dom"/>
</dbReference>
<dbReference type="CDD" id="cd01949">
    <property type="entry name" value="GGDEF"/>
    <property type="match status" value="1"/>
</dbReference>
<dbReference type="SMART" id="SM00304">
    <property type="entry name" value="HAMP"/>
    <property type="match status" value="1"/>
</dbReference>
<dbReference type="PROSITE" id="PS50887">
    <property type="entry name" value="GGDEF"/>
    <property type="match status" value="1"/>
</dbReference>
<dbReference type="GO" id="GO:0007165">
    <property type="term" value="P:signal transduction"/>
    <property type="evidence" value="ECO:0007669"/>
    <property type="project" value="InterPro"/>
</dbReference>
<dbReference type="PROSITE" id="PS50885">
    <property type="entry name" value="HAMP"/>
    <property type="match status" value="1"/>
</dbReference>
<feature type="domain" description="GGDEF" evidence="4">
    <location>
        <begin position="323"/>
        <end position="455"/>
    </location>
</feature>
<evidence type="ECO:0000259" key="3">
    <source>
        <dbReference type="PROSITE" id="PS50885"/>
    </source>
</evidence>
<dbReference type="eggNOG" id="COG5001">
    <property type="taxonomic scope" value="Bacteria"/>
</dbReference>
<dbReference type="PATRIC" id="fig|861299.3.peg.941"/>
<dbReference type="PANTHER" id="PTHR44757">
    <property type="entry name" value="DIGUANYLATE CYCLASE DGCP"/>
    <property type="match status" value="1"/>
</dbReference>
<dbReference type="OrthoDB" id="23692at2"/>
<dbReference type="NCBIfam" id="TIGR00254">
    <property type="entry name" value="GGDEF"/>
    <property type="match status" value="1"/>
</dbReference>
<gene>
    <name evidence="5" type="ORF">J421_0926</name>
</gene>
<dbReference type="Pfam" id="PF00990">
    <property type="entry name" value="GGDEF"/>
    <property type="match status" value="1"/>
</dbReference>
<dbReference type="InterPro" id="IPR043128">
    <property type="entry name" value="Rev_trsase/Diguanyl_cyclase"/>
</dbReference>
<dbReference type="SMART" id="SM00267">
    <property type="entry name" value="GGDEF"/>
    <property type="match status" value="1"/>
</dbReference>
<dbReference type="InterPro" id="IPR000160">
    <property type="entry name" value="GGDEF_dom"/>
</dbReference>
<dbReference type="AlphaFoldDB" id="W0RGD9"/>
<keyword evidence="6" id="KW-1185">Reference proteome</keyword>
<dbReference type="InterPro" id="IPR001633">
    <property type="entry name" value="EAL_dom"/>
</dbReference>
<evidence type="ECO:0000259" key="2">
    <source>
        <dbReference type="PROSITE" id="PS50883"/>
    </source>
</evidence>
<dbReference type="InterPro" id="IPR035919">
    <property type="entry name" value="EAL_sf"/>
</dbReference>
<dbReference type="InParanoid" id="W0RGD9"/>
<dbReference type="CDD" id="cd01948">
    <property type="entry name" value="EAL"/>
    <property type="match status" value="1"/>
</dbReference>
<dbReference type="HOGENOM" id="CLU_000445_70_46_0"/>
<dbReference type="Gene3D" id="3.20.20.450">
    <property type="entry name" value="EAL domain"/>
    <property type="match status" value="1"/>
</dbReference>
<dbReference type="PANTHER" id="PTHR44757:SF2">
    <property type="entry name" value="BIOFILM ARCHITECTURE MAINTENANCE PROTEIN MBAA"/>
    <property type="match status" value="1"/>
</dbReference>
<dbReference type="EMBL" id="CP007128">
    <property type="protein sequence ID" value="AHG88463.1"/>
    <property type="molecule type" value="Genomic_DNA"/>
</dbReference>
<dbReference type="Gene3D" id="6.10.340.10">
    <property type="match status" value="1"/>
</dbReference>
<keyword evidence="1" id="KW-0472">Membrane</keyword>
<dbReference type="SUPFAM" id="SSF141868">
    <property type="entry name" value="EAL domain-like"/>
    <property type="match status" value="1"/>
</dbReference>